<dbReference type="InterPro" id="IPR003772">
    <property type="entry name" value="YceD"/>
</dbReference>
<keyword evidence="2" id="KW-1185">Reference proteome</keyword>
<dbReference type="EMBL" id="CP060697">
    <property type="protein sequence ID" value="QNM82150.1"/>
    <property type="molecule type" value="Genomic_DNA"/>
</dbReference>
<dbReference type="Pfam" id="PF02620">
    <property type="entry name" value="YceD"/>
    <property type="match status" value="1"/>
</dbReference>
<evidence type="ECO:0000313" key="2">
    <source>
        <dbReference type="Proteomes" id="UP000515861"/>
    </source>
</evidence>
<dbReference type="KEGG" id="ssau:H8M03_08945"/>
<name>A0A7G9L0K1_9SPHN</name>
<dbReference type="Proteomes" id="UP000515861">
    <property type="component" value="Chromosome"/>
</dbReference>
<dbReference type="RefSeq" id="WP_187479105.1">
    <property type="nucleotide sequence ID" value="NZ_CP060697.1"/>
</dbReference>
<sequence length="173" mass="18537">MRDDFAHRLALQQIRDGDRIDLVADEAELAAVAERLRLAALTRFEAHAVLARENDRIRATGRVRAALEQACVATGDPVAEHVDEPFELLFVPEPVDAQPDEEVELSESECDVVFYDGAAIDLGSAIADTLALAINPYPRSAEADATLQDAGILSEEQAGPFAALAALKKSAGD</sequence>
<reference evidence="1 2" key="1">
    <citation type="submission" date="2020-08" db="EMBL/GenBank/DDBJ databases">
        <title>Sphingomonas sp. sand1-3 16S ribosomal RNA gene Genome sequencing and assembly.</title>
        <authorList>
            <person name="Kang M."/>
        </authorList>
    </citation>
    <scope>NUCLEOTIDE SEQUENCE [LARGE SCALE GENOMIC DNA]</scope>
    <source>
        <strain evidence="2">sand1-3</strain>
    </source>
</reference>
<proteinExistence type="predicted"/>
<accession>A0A7G9L0K1</accession>
<protein>
    <submittedName>
        <fullName evidence="1">DUF177 domain-containing protein</fullName>
    </submittedName>
</protein>
<dbReference type="AlphaFoldDB" id="A0A7G9L0K1"/>
<evidence type="ECO:0000313" key="1">
    <source>
        <dbReference type="EMBL" id="QNM82150.1"/>
    </source>
</evidence>
<organism evidence="1 2">
    <name type="scientific">Sphingomonas sabuli</name>
    <dbReference type="NCBI Taxonomy" id="2764186"/>
    <lineage>
        <taxon>Bacteria</taxon>
        <taxon>Pseudomonadati</taxon>
        <taxon>Pseudomonadota</taxon>
        <taxon>Alphaproteobacteria</taxon>
        <taxon>Sphingomonadales</taxon>
        <taxon>Sphingomonadaceae</taxon>
        <taxon>Sphingomonas</taxon>
    </lineage>
</organism>
<gene>
    <name evidence="1" type="ORF">H8M03_08945</name>
</gene>